<reference evidence="2 3" key="1">
    <citation type="submission" date="2018-03" db="EMBL/GenBank/DDBJ databases">
        <title>Genomic Encyclopedia of Type Strains, Phase III (KMG-III): the genomes of soil and plant-associated and newly described type strains.</title>
        <authorList>
            <person name="Whitman W."/>
        </authorList>
    </citation>
    <scope>NUCLEOTIDE SEQUENCE [LARGE SCALE GENOMIC DNA]</scope>
    <source>
        <strain evidence="2 3">CGMCC 1.12700</strain>
    </source>
</reference>
<sequence length="149" mass="15457">MKKISLLLGLFLCLGFSKVFAGSFTIMNATPCPFEFYSGVGTIVDPATGATYYFSFGPILNPGSTSNPFANPSLLPGFSSNAPASVQASGCVTAIKAIGPGATSIYLTNSTPFTSFTSTNNPACNTNSNNYIASWNVGGNSCDVVVFIF</sequence>
<keyword evidence="3" id="KW-1185">Reference proteome</keyword>
<keyword evidence="1" id="KW-0732">Signal</keyword>
<accession>A0A2P8CT77</accession>
<gene>
    <name evidence="2" type="ORF">B0I18_11562</name>
</gene>
<comment type="caution">
    <text evidence="2">The sequence shown here is derived from an EMBL/GenBank/DDBJ whole genome shotgun (WGS) entry which is preliminary data.</text>
</comment>
<evidence type="ECO:0000256" key="1">
    <source>
        <dbReference type="SAM" id="SignalP"/>
    </source>
</evidence>
<proteinExistence type="predicted"/>
<name>A0A2P8CT77_9BACT</name>
<dbReference type="AlphaFoldDB" id="A0A2P8CT77"/>
<dbReference type="Proteomes" id="UP000240572">
    <property type="component" value="Unassembled WGS sequence"/>
</dbReference>
<evidence type="ECO:0000313" key="3">
    <source>
        <dbReference type="Proteomes" id="UP000240572"/>
    </source>
</evidence>
<feature type="chain" id="PRO_5015153348" evidence="1">
    <location>
        <begin position="22"/>
        <end position="149"/>
    </location>
</feature>
<dbReference type="RefSeq" id="WP_106525338.1">
    <property type="nucleotide sequence ID" value="NZ_PYGD01000015.1"/>
</dbReference>
<organism evidence="2 3">
    <name type="scientific">Taibaiella chishuiensis</name>
    <dbReference type="NCBI Taxonomy" id="1434707"/>
    <lineage>
        <taxon>Bacteria</taxon>
        <taxon>Pseudomonadati</taxon>
        <taxon>Bacteroidota</taxon>
        <taxon>Chitinophagia</taxon>
        <taxon>Chitinophagales</taxon>
        <taxon>Chitinophagaceae</taxon>
        <taxon>Taibaiella</taxon>
    </lineage>
</organism>
<protein>
    <submittedName>
        <fullName evidence="2">Uncharacterized protein</fullName>
    </submittedName>
</protein>
<dbReference type="EMBL" id="PYGD01000015">
    <property type="protein sequence ID" value="PSK88168.1"/>
    <property type="molecule type" value="Genomic_DNA"/>
</dbReference>
<feature type="signal peptide" evidence="1">
    <location>
        <begin position="1"/>
        <end position="21"/>
    </location>
</feature>
<evidence type="ECO:0000313" key="2">
    <source>
        <dbReference type="EMBL" id="PSK88168.1"/>
    </source>
</evidence>